<accession>A0A2B4RLE8</accession>
<dbReference type="InterPro" id="IPR037171">
    <property type="entry name" value="NagB/RpiA_transferase-like"/>
</dbReference>
<dbReference type="EMBL" id="LSMT01000491">
    <property type="protein sequence ID" value="PFX17177.1"/>
    <property type="molecule type" value="Genomic_DNA"/>
</dbReference>
<comment type="similarity">
    <text evidence="1">Belongs to the glucosamine/galactosamine-6-phosphate isomerase family.</text>
</comment>
<dbReference type="Pfam" id="PF01555">
    <property type="entry name" value="N6_N4_Mtase"/>
    <property type="match status" value="1"/>
</dbReference>
<feature type="domain" description="Glucosamine/galactosamine-6-phosphate isomerase" evidence="7">
    <location>
        <begin position="30"/>
        <end position="251"/>
    </location>
</feature>
<evidence type="ECO:0000259" key="6">
    <source>
        <dbReference type="Pfam" id="PF00932"/>
    </source>
</evidence>
<dbReference type="SUPFAM" id="SSF102588">
    <property type="entry name" value="LmbE-like"/>
    <property type="match status" value="1"/>
</dbReference>
<dbReference type="Gene3D" id="3.40.50.1360">
    <property type="match status" value="1"/>
</dbReference>
<gene>
    <name evidence="10" type="ORF">AWC38_SpisGene18510</name>
</gene>
<dbReference type="InterPro" id="IPR024078">
    <property type="entry name" value="LmbE-like_dom_sf"/>
</dbReference>
<dbReference type="PRINTS" id="PR00508">
    <property type="entry name" value="S21N4MTFRASE"/>
</dbReference>
<dbReference type="Pfam" id="PF02585">
    <property type="entry name" value="PIG-L"/>
    <property type="match status" value="1"/>
</dbReference>
<dbReference type="GO" id="GO:0032259">
    <property type="term" value="P:methylation"/>
    <property type="evidence" value="ECO:0007669"/>
    <property type="project" value="UniProtKB-KW"/>
</dbReference>
<dbReference type="InterPro" id="IPR006148">
    <property type="entry name" value="Glc/Gal-6P_isomerase"/>
</dbReference>
<comment type="caution">
    <text evidence="10">The sequence shown here is derived from an EMBL/GenBank/DDBJ whole genome shotgun (WGS) entry which is preliminary data.</text>
</comment>
<keyword evidence="5" id="KW-0808">Transferase</keyword>
<evidence type="ECO:0000256" key="3">
    <source>
        <dbReference type="ARBA" id="ARBA00011643"/>
    </source>
</evidence>
<evidence type="ECO:0000259" key="7">
    <source>
        <dbReference type="Pfam" id="PF01182"/>
    </source>
</evidence>
<dbReference type="SUPFAM" id="SSF100950">
    <property type="entry name" value="NagB/RpiA/CoA transferase-like"/>
    <property type="match status" value="1"/>
</dbReference>
<dbReference type="InterPro" id="IPR001091">
    <property type="entry name" value="RM_Methyltransferase"/>
</dbReference>
<dbReference type="Gene3D" id="3.40.50.10320">
    <property type="entry name" value="LmbE-like"/>
    <property type="match status" value="1"/>
</dbReference>
<proteinExistence type="inferred from homology"/>
<reference evidence="10" key="1">
    <citation type="journal article" date="2017" name="J. ISSAAS">
        <title>Comparative analysis of the genomes of Stylophora pistillata and Acropora digitifera provides evidence for extensive differences between species of corals.</title>
        <authorList>
            <person name="Voolstra C.R."/>
            <person name="Li Y."/>
            <person name="Liew Y.J."/>
            <person name="Baumgarten S."/>
            <person name="Zoccola D."/>
            <person name="Flot J.-F."/>
            <person name="Tambutte S."/>
            <person name="Allemand D."/>
            <person name="Aranda M."/>
        </authorList>
    </citation>
    <scope>NUCLEOTIDE SEQUENCE</scope>
    <source>
        <strain evidence="10">CSM Monaco</strain>
        <tissue evidence="10">Whole animal</tissue>
    </source>
</reference>
<dbReference type="InterPro" id="IPR003737">
    <property type="entry name" value="GlcNAc_PI_deacetylase-related"/>
</dbReference>
<dbReference type="InterPro" id="IPR029063">
    <property type="entry name" value="SAM-dependent_MTases_sf"/>
</dbReference>
<protein>
    <submittedName>
        <fullName evidence="10">Putative glucosamine-6-phosphate deaminase-like protein BT-0258</fullName>
    </submittedName>
</protein>
<sequence>MLQSSFDKSTVFEKRFEKINTVVFDTPLNAVREVAQHIATLIKSKQAENKPCVLGLATGATPIKLYQELVRLHKEEGLSFKNVVSFNLDEYYPMAPESTKSYVYFMKQHLFNHIDIPAENYHIPDGNLSKDEIIAYCDSYEAKIEKLGGIDLQILGIGGNGHIGFNESGALQNSKTRLVALDNITRVNASGEFGGIDNTPKTAITLGVKKIMEAKEVVLLAWSDRKARIVAQSVEGGLTARVPASYLQEHNNVSFVLDESAAANLTRFDQPWLVEKIQWNEMLIKKAVIKLALKLEKTVLALTDDDYLQNGMSDLLLSEGTAYDVNIRVFNHLQNTITGWPAGKAGEDNPKHPERAFPEQKRVIVFSPHPDDDIISMGGTFQRLQDQGHDVHVAYQTSGNIAVADAEALRFAHFVVDYNKHFGIENKAALEIFNKSTDFLKTKESGGVDTPELRAIKGLMRRGEARATAQFVGLKDDHIHHMDLPFYETGTIEKKPLGEADIQQTMDLISQVKPHQIYVAGDLADPHGTHKVCLDAVFEACKRLKKQNPEMMKDCWVWMYRGAWHEWALEEIEMAVPMSPQQVLKKRYGIFKHQSQKDGVVFQGSDAREFWQRAEDRNAKTADFYKKLGEFKLRKPFKRPDGTVWKPKEKGKQAGSWWYDIPSFATRMSAKERTGYPTQKPVALLERILKASSNEGDFILDPFCGCATTAIASEKLGRRWVGIDVSRKAYDKLQERVIIELDGKIDFGIDCKKLAKNIDVGMIHWAKSPKTTKLTKVTDKFYDGINLDKGGNLNNLENTVKDMFGYDEDNYTSEEFTKYIPFNAYASVEYKLNEKHSFSTVIHHQSALKTTSFSLGYNLHLENFGVGINQSYYGISKDFNLGASIYYGTKDNLQVYLVAENLVDIGRIDNISKLNFAIGLNIVQKNNKRINRDAIFDVETNLPSVDAVDSVSSVGVVGSVSSVDVVDSISSVDAVDKVSSADAVDKVSSADVVDKVSSADAVDKVSSVDAVDKVSSVDAVDKVSSVDAVDKVSSVDAVDKIILRFDGNATAHAKANSVNNVTITLKSAILQNGSDLSAVPSKTKNDIKISFNIFYAIRSASRGIGKEGAFVENHNGAAAEAYVIANDGTGNFSKQVVVQDATENPTDAMVLSLDTKDKEAPFEIGDRNICTVALPPKILITEVADPSNKTYARFVELQNLNPEEIVLNGWKLAKYTNGSIRKTSVDLSSVRMSSNGFAVIANRDFQELFNRAPTLMNTTISGNGDDVYALLDEDGNIHDIYGVIGEDGTGKVWDYLDGIAIRKTTVSEPKAVFDPTEWTILKKPPGVTVNIRYTPFSR</sequence>
<dbReference type="GO" id="GO:0008170">
    <property type="term" value="F:N-methyltransferase activity"/>
    <property type="evidence" value="ECO:0007669"/>
    <property type="project" value="InterPro"/>
</dbReference>
<comment type="subunit">
    <text evidence="3">Homohexamer.</text>
</comment>
<dbReference type="NCBIfam" id="NF002557">
    <property type="entry name" value="PRK02122.1"/>
    <property type="match status" value="1"/>
</dbReference>
<evidence type="ECO:0000256" key="1">
    <source>
        <dbReference type="ARBA" id="ARBA00005526"/>
    </source>
</evidence>
<dbReference type="InterPro" id="IPR004547">
    <property type="entry name" value="Glucosamine6P_isomerase"/>
</dbReference>
<evidence type="ECO:0000256" key="5">
    <source>
        <dbReference type="ARBA" id="ARBA00022679"/>
    </source>
</evidence>
<dbReference type="InterPro" id="IPR052960">
    <property type="entry name" value="GlcN6P_deaminase-like"/>
</dbReference>
<dbReference type="Pfam" id="PF00932">
    <property type="entry name" value="LTD"/>
    <property type="match status" value="1"/>
</dbReference>
<dbReference type="SUPFAM" id="SSF74853">
    <property type="entry name" value="Lamin A/C globular tail domain"/>
    <property type="match status" value="1"/>
</dbReference>
<dbReference type="GO" id="GO:0004342">
    <property type="term" value="F:glucosamine-6-phosphate deaminase activity"/>
    <property type="evidence" value="ECO:0007669"/>
    <property type="project" value="InterPro"/>
</dbReference>
<evidence type="ECO:0000259" key="8">
    <source>
        <dbReference type="Pfam" id="PF01555"/>
    </source>
</evidence>
<name>A0A2B4RLE8_STYPI</name>
<comment type="similarity">
    <text evidence="2">Belongs to the PIGL family.</text>
</comment>
<evidence type="ECO:0000256" key="2">
    <source>
        <dbReference type="ARBA" id="ARBA00006066"/>
    </source>
</evidence>
<dbReference type="NCBIfam" id="TIGR00502">
    <property type="entry name" value="nagB"/>
    <property type="match status" value="1"/>
</dbReference>
<evidence type="ECO:0000313" key="10">
    <source>
        <dbReference type="EMBL" id="PFX17177.1"/>
    </source>
</evidence>
<evidence type="ECO:0000259" key="9">
    <source>
        <dbReference type="Pfam" id="PF18942"/>
    </source>
</evidence>
<dbReference type="InterPro" id="IPR001322">
    <property type="entry name" value="Lamin_tail_dom"/>
</dbReference>
<dbReference type="STRING" id="50429.A0A2B4RLE8"/>
<organism evidence="10">
    <name type="scientific">Stylophora pistillata</name>
    <name type="common">Smooth cauliflower coral</name>
    <dbReference type="NCBI Taxonomy" id="50429"/>
    <lineage>
        <taxon>Eukaryota</taxon>
        <taxon>Metazoa</taxon>
        <taxon>Cnidaria</taxon>
        <taxon>Anthozoa</taxon>
        <taxon>Hexacorallia</taxon>
        <taxon>Scleractinia</taxon>
        <taxon>Astrocoeniina</taxon>
        <taxon>Pocilloporidae</taxon>
        <taxon>Stylophora</taxon>
    </lineage>
</organism>
<feature type="domain" description="LTD" evidence="6">
    <location>
        <begin position="1175"/>
        <end position="1283"/>
    </location>
</feature>
<dbReference type="InterPro" id="IPR002941">
    <property type="entry name" value="DNA_methylase_N4/N6"/>
</dbReference>
<dbReference type="PANTHER" id="PTHR42892">
    <property type="entry name" value="GLUCOSAMINE-6-PHOSPHATE DEAMINASE-LIKE PROTEIN BT_0258-RELATED"/>
    <property type="match status" value="1"/>
</dbReference>
<dbReference type="GO" id="GO:0005975">
    <property type="term" value="P:carbohydrate metabolic process"/>
    <property type="evidence" value="ECO:0007669"/>
    <property type="project" value="InterPro"/>
</dbReference>
<feature type="domain" description="DNA methylase N-4/N-6" evidence="8">
    <location>
        <begin position="615"/>
        <end position="732"/>
    </location>
</feature>
<dbReference type="SUPFAM" id="SSF53335">
    <property type="entry name" value="S-adenosyl-L-methionine-dependent methyltransferases"/>
    <property type="match status" value="1"/>
</dbReference>
<dbReference type="GO" id="GO:0003677">
    <property type="term" value="F:DNA binding"/>
    <property type="evidence" value="ECO:0007669"/>
    <property type="project" value="InterPro"/>
</dbReference>
<dbReference type="GO" id="GO:0006044">
    <property type="term" value="P:N-acetylglucosamine metabolic process"/>
    <property type="evidence" value="ECO:0007669"/>
    <property type="project" value="InterPro"/>
</dbReference>
<feature type="domain" description="DUF5689" evidence="9">
    <location>
        <begin position="1114"/>
        <end position="1166"/>
    </location>
</feature>
<keyword evidence="4" id="KW-0489">Methyltransferase</keyword>
<dbReference type="InterPro" id="IPR018321">
    <property type="entry name" value="Glucosamine6P_isomerase_CS"/>
</dbReference>
<dbReference type="CDD" id="cd01399">
    <property type="entry name" value="GlcN6P_deaminase"/>
    <property type="match status" value="1"/>
</dbReference>
<evidence type="ECO:0000256" key="4">
    <source>
        <dbReference type="ARBA" id="ARBA00022603"/>
    </source>
</evidence>
<dbReference type="Pfam" id="PF01182">
    <property type="entry name" value="Glucosamine_iso"/>
    <property type="match status" value="1"/>
</dbReference>
<dbReference type="OrthoDB" id="10057450at2759"/>
<dbReference type="PROSITE" id="PS01161">
    <property type="entry name" value="GLC_GALNAC_ISOMERASE"/>
    <property type="match status" value="1"/>
</dbReference>
<dbReference type="Pfam" id="PF18942">
    <property type="entry name" value="DUF5689"/>
    <property type="match status" value="1"/>
</dbReference>
<dbReference type="PANTHER" id="PTHR42892:SF1">
    <property type="entry name" value="GLUCOSAMINE-6-PHOSPHATE ISOMERASE"/>
    <property type="match status" value="1"/>
</dbReference>
<dbReference type="InterPro" id="IPR043744">
    <property type="entry name" value="DUF5689"/>
</dbReference>
<dbReference type="InterPro" id="IPR036415">
    <property type="entry name" value="Lamin_tail_dom_sf"/>
</dbReference>
<dbReference type="Gene3D" id="3.40.50.150">
    <property type="entry name" value="Vaccinia Virus protein VP39"/>
    <property type="match status" value="1"/>
</dbReference>